<reference evidence="1" key="2">
    <citation type="submission" date="2019-04" db="UniProtKB">
        <authorList>
            <consortium name="EnsemblPlants"/>
        </authorList>
    </citation>
    <scope>IDENTIFICATION</scope>
    <source>
        <strain evidence="1">cv. Heinz 1706</strain>
    </source>
</reference>
<keyword evidence="2" id="KW-1185">Reference proteome</keyword>
<proteinExistence type="predicted"/>
<dbReference type="InParanoid" id="A0A494G9A9"/>
<evidence type="ECO:0000313" key="1">
    <source>
        <dbReference type="EnsemblPlants" id="Solyc00g031500.1.1"/>
    </source>
</evidence>
<dbReference type="EnsemblPlants" id="Solyc00g031500.1.1">
    <property type="protein sequence ID" value="Solyc00g031500.1.1"/>
    <property type="gene ID" value="Solyc00g031500.1"/>
</dbReference>
<reference evidence="1" key="1">
    <citation type="journal article" date="2012" name="Nature">
        <title>The tomato genome sequence provides insights into fleshy fruit evolution.</title>
        <authorList>
            <consortium name="Tomato Genome Consortium"/>
        </authorList>
    </citation>
    <scope>NUCLEOTIDE SEQUENCE [LARGE SCALE GENOMIC DNA]</scope>
    <source>
        <strain evidence="1">cv. Heinz 1706</strain>
    </source>
</reference>
<dbReference type="AlphaFoldDB" id="A0A494G9A9"/>
<evidence type="ECO:0000313" key="2">
    <source>
        <dbReference type="Proteomes" id="UP000004994"/>
    </source>
</evidence>
<sequence length="494" mass="54367">MAISIDPTYHSHPRNPSILFNSQQSYSVCQNLLQKATRRSSSTDKPCLVLIRSDVRPKSPPCSTQLTDQMPRLILNLLKKRSKPPTRRHVARLPGKVSSLLTHLREAVFKLTYTRILAIGRDLCGGYYFPTTDASIKAVKELDAVINEIKAETAPNRLAYSMDGQPVSTDGRLSQADLETRALREKNFDFVTRSVSDVKRNVLVLTIEGEGNRIQAMKQAVLSWDEVKDVSIDNITARNMSDEWLRDHHQTVLDAYHHYIDGPTVGGKAELNNAVDVFSEGATNWALFGNSLVRVPALSLDIGHLESYRRIAEPLGREVPAVSKRIEPGRRKVEVGSAGAVMRLGRVGRGQPRGPGGVVLEQVWACMLGPGECIKTAWIVIDCEMSGENRQRRQTIGHTVAAGQDGVRRLMHSLQMGMNRFVCSAELIRSGWPAPASLGSDALPQEAVYGVNGEASRYGSCQAIPGRISPWLSTSALRKCSGRLIVSCREALGL</sequence>
<dbReference type="PaxDb" id="4081-Solyc00g031500.1.1"/>
<dbReference type="Proteomes" id="UP000004994">
    <property type="component" value="Unassembled WGS sequence"/>
</dbReference>
<name>A0A494G9A9_SOLLC</name>
<dbReference type="Gramene" id="Solyc00g031500.1.1">
    <property type="protein sequence ID" value="Solyc00g031500.1.1"/>
    <property type="gene ID" value="Solyc00g031500.1"/>
</dbReference>
<organism evidence="1">
    <name type="scientific">Solanum lycopersicum</name>
    <name type="common">Tomato</name>
    <name type="synonym">Lycopersicon esculentum</name>
    <dbReference type="NCBI Taxonomy" id="4081"/>
    <lineage>
        <taxon>Eukaryota</taxon>
        <taxon>Viridiplantae</taxon>
        <taxon>Streptophyta</taxon>
        <taxon>Embryophyta</taxon>
        <taxon>Tracheophyta</taxon>
        <taxon>Spermatophyta</taxon>
        <taxon>Magnoliopsida</taxon>
        <taxon>eudicotyledons</taxon>
        <taxon>Gunneridae</taxon>
        <taxon>Pentapetalae</taxon>
        <taxon>asterids</taxon>
        <taxon>lamiids</taxon>
        <taxon>Solanales</taxon>
        <taxon>Solanaceae</taxon>
        <taxon>Solanoideae</taxon>
        <taxon>Solaneae</taxon>
        <taxon>Solanum</taxon>
        <taxon>Solanum subgen. Lycopersicon</taxon>
    </lineage>
</organism>
<accession>A0A494G9A9</accession>
<protein>
    <submittedName>
        <fullName evidence="1">Uncharacterized protein</fullName>
    </submittedName>
</protein>